<name>A0A0L6CVZ7_9RHOB</name>
<dbReference type="PROSITE" id="PS50059">
    <property type="entry name" value="FKBP_PPIASE"/>
    <property type="match status" value="1"/>
</dbReference>
<dbReference type="InterPro" id="IPR046357">
    <property type="entry name" value="PPIase_dom_sf"/>
</dbReference>
<dbReference type="OrthoDB" id="9808891at2"/>
<dbReference type="EC" id="5.2.1.8" evidence="10"/>
<proteinExistence type="inferred from homology"/>
<evidence type="ECO:0000313" key="13">
    <source>
        <dbReference type="EMBL" id="SEM33736.1"/>
    </source>
</evidence>
<dbReference type="EMBL" id="FOBO01000004">
    <property type="protein sequence ID" value="SEM33736.1"/>
    <property type="molecule type" value="Genomic_DNA"/>
</dbReference>
<keyword evidence="7 9" id="KW-0413">Isomerase</keyword>
<evidence type="ECO:0000313" key="14">
    <source>
        <dbReference type="Proteomes" id="UP000037046"/>
    </source>
</evidence>
<dbReference type="PATRIC" id="fig|74031.6.peg.1793"/>
<dbReference type="STRING" id="74031.SAMN04488077_10417"/>
<dbReference type="PANTHER" id="PTHR47861">
    <property type="entry name" value="FKBP-TYPE PEPTIDYL-PROLYL CIS-TRANS ISOMERASE SLYD"/>
    <property type="match status" value="1"/>
</dbReference>
<evidence type="ECO:0000313" key="12">
    <source>
        <dbReference type="EMBL" id="KNX41668.1"/>
    </source>
</evidence>
<dbReference type="GO" id="GO:0042026">
    <property type="term" value="P:protein refolding"/>
    <property type="evidence" value="ECO:0007669"/>
    <property type="project" value="UniProtKB-ARBA"/>
</dbReference>
<dbReference type="GO" id="GO:0003755">
    <property type="term" value="F:peptidyl-prolyl cis-trans isomerase activity"/>
    <property type="evidence" value="ECO:0007669"/>
    <property type="project" value="UniProtKB-UniRule"/>
</dbReference>
<protein>
    <recommendedName>
        <fullName evidence="10">Peptidyl-prolyl cis-trans isomerase</fullName>
        <ecNumber evidence="10">5.2.1.8</ecNumber>
    </recommendedName>
</protein>
<evidence type="ECO:0000256" key="3">
    <source>
        <dbReference type="ARBA" id="ARBA00006577"/>
    </source>
</evidence>
<dbReference type="SUPFAM" id="SSF54534">
    <property type="entry name" value="FKBP-like"/>
    <property type="match status" value="1"/>
</dbReference>
<dbReference type="Pfam" id="PF00254">
    <property type="entry name" value="FKBP_C"/>
    <property type="match status" value="1"/>
</dbReference>
<dbReference type="EMBL" id="LGVV01000019">
    <property type="protein sequence ID" value="KNX41668.1"/>
    <property type="molecule type" value="Genomic_DNA"/>
</dbReference>
<organism evidence="12 14">
    <name type="scientific">Roseovarius tolerans</name>
    <dbReference type="NCBI Taxonomy" id="74031"/>
    <lineage>
        <taxon>Bacteria</taxon>
        <taxon>Pseudomonadati</taxon>
        <taxon>Pseudomonadota</taxon>
        <taxon>Alphaproteobacteria</taxon>
        <taxon>Rhodobacterales</taxon>
        <taxon>Roseobacteraceae</taxon>
        <taxon>Roseovarius</taxon>
    </lineage>
</organism>
<reference evidence="14" key="1">
    <citation type="submission" date="2015-07" db="EMBL/GenBank/DDBJ databases">
        <title>Draft Genome Sequence of Roseovarius tolerans EL-164, a producer of N-Acylated Alanine Methyl Esters (NAMEs).</title>
        <authorList>
            <person name="Voget S."/>
            <person name="Bruns H."/>
            <person name="Wagner-Doebler I."/>
            <person name="Schulz S."/>
            <person name="Daniel R."/>
        </authorList>
    </citation>
    <scope>NUCLEOTIDE SEQUENCE [LARGE SCALE GENOMIC DNA]</scope>
    <source>
        <strain evidence="14">EL-164</strain>
    </source>
</reference>
<evidence type="ECO:0000256" key="7">
    <source>
        <dbReference type="ARBA" id="ARBA00023235"/>
    </source>
</evidence>
<sequence length="142" mass="15111">MTQVKSGDTVRVHYTGTLTDGQTFDSSEGRDPLEFVVGSGQIIPGLDAAMEGMAVGEKKTVDVPADQAYGQPDPNAQQAVPRAEIPEDIPLDLGTQLQVQTPQGQVMPVTVVEVTEEQVILDANHPLAGKDLTFAIELVDIT</sequence>
<keyword evidence="14" id="KW-1185">Reference proteome</keyword>
<dbReference type="Proteomes" id="UP000037046">
    <property type="component" value="Unassembled WGS sequence"/>
</dbReference>
<comment type="similarity">
    <text evidence="3 10">Belongs to the FKBP-type PPIase family.</text>
</comment>
<reference evidence="12" key="2">
    <citation type="submission" date="2015-07" db="EMBL/GenBank/DDBJ databases">
        <title>MeaNS - Measles Nucleotide Surveillance Program.</title>
        <authorList>
            <person name="Tran T."/>
            <person name="Druce J."/>
        </authorList>
    </citation>
    <scope>NUCLEOTIDE SEQUENCE</scope>
    <source>
        <strain evidence="12">EL-164</strain>
    </source>
</reference>
<evidence type="ECO:0000313" key="15">
    <source>
        <dbReference type="Proteomes" id="UP000182160"/>
    </source>
</evidence>
<reference evidence="13 15" key="3">
    <citation type="submission" date="2016-10" db="EMBL/GenBank/DDBJ databases">
        <authorList>
            <person name="de Groot N.N."/>
        </authorList>
    </citation>
    <scope>NUCLEOTIDE SEQUENCE [LARGE SCALE GENOMIC DNA]</scope>
    <source>
        <strain evidence="13 15">DSM 11457</strain>
    </source>
</reference>
<keyword evidence="5 9" id="KW-0697">Rotamase</keyword>
<evidence type="ECO:0000256" key="10">
    <source>
        <dbReference type="RuleBase" id="RU003915"/>
    </source>
</evidence>
<comment type="function">
    <text evidence="8">Also involved in hydrogenase metallocenter assembly, probably by participating in the nickel insertion step. This function in hydrogenase biosynthesis requires chaperone activity and the presence of the metal-binding domain, but not PPIase activity.</text>
</comment>
<gene>
    <name evidence="12" type="primary">slyD</name>
    <name evidence="12" type="ORF">ROTO_17590</name>
    <name evidence="13" type="ORF">SAMN04488077_10417</name>
</gene>
<accession>A0A0L6CVZ7</accession>
<evidence type="ECO:0000256" key="6">
    <source>
        <dbReference type="ARBA" id="ARBA00023186"/>
    </source>
</evidence>
<evidence type="ECO:0000256" key="9">
    <source>
        <dbReference type="PROSITE-ProRule" id="PRU00277"/>
    </source>
</evidence>
<keyword evidence="4" id="KW-0963">Cytoplasm</keyword>
<dbReference type="Gene3D" id="3.10.50.40">
    <property type="match status" value="1"/>
</dbReference>
<evidence type="ECO:0000256" key="4">
    <source>
        <dbReference type="ARBA" id="ARBA00022490"/>
    </source>
</evidence>
<evidence type="ECO:0000256" key="8">
    <source>
        <dbReference type="ARBA" id="ARBA00037071"/>
    </source>
</evidence>
<dbReference type="GO" id="GO:0005737">
    <property type="term" value="C:cytoplasm"/>
    <property type="evidence" value="ECO:0007669"/>
    <property type="project" value="UniProtKB-SubCell"/>
</dbReference>
<dbReference type="InterPro" id="IPR001179">
    <property type="entry name" value="PPIase_FKBP_dom"/>
</dbReference>
<keyword evidence="6" id="KW-0143">Chaperone</keyword>
<dbReference type="PANTHER" id="PTHR47861:SF3">
    <property type="entry name" value="FKBP-TYPE PEPTIDYL-PROLYL CIS-TRANS ISOMERASE SLYD"/>
    <property type="match status" value="1"/>
</dbReference>
<evidence type="ECO:0000256" key="5">
    <source>
        <dbReference type="ARBA" id="ARBA00023110"/>
    </source>
</evidence>
<evidence type="ECO:0000256" key="2">
    <source>
        <dbReference type="ARBA" id="ARBA00004496"/>
    </source>
</evidence>
<evidence type="ECO:0000256" key="1">
    <source>
        <dbReference type="ARBA" id="ARBA00000971"/>
    </source>
</evidence>
<feature type="domain" description="PPIase FKBP-type" evidence="11">
    <location>
        <begin position="7"/>
        <end position="101"/>
    </location>
</feature>
<evidence type="ECO:0000259" key="11">
    <source>
        <dbReference type="PROSITE" id="PS50059"/>
    </source>
</evidence>
<dbReference type="RefSeq" id="WP_050662655.1">
    <property type="nucleotide sequence ID" value="NZ_CP118494.1"/>
</dbReference>
<dbReference type="AlphaFoldDB" id="A0A0L6CVZ7"/>
<comment type="catalytic activity">
    <reaction evidence="1 9 10">
        <text>[protein]-peptidylproline (omega=180) = [protein]-peptidylproline (omega=0)</text>
        <dbReference type="Rhea" id="RHEA:16237"/>
        <dbReference type="Rhea" id="RHEA-COMP:10747"/>
        <dbReference type="Rhea" id="RHEA-COMP:10748"/>
        <dbReference type="ChEBI" id="CHEBI:83833"/>
        <dbReference type="ChEBI" id="CHEBI:83834"/>
        <dbReference type="EC" id="5.2.1.8"/>
    </reaction>
</comment>
<dbReference type="Proteomes" id="UP000182160">
    <property type="component" value="Unassembled WGS sequence"/>
</dbReference>
<comment type="subcellular location">
    <subcellularLocation>
        <location evidence="2">Cytoplasm</location>
    </subcellularLocation>
</comment>